<dbReference type="Gene3D" id="3.40.350.10">
    <property type="entry name" value="Creatinase/prolidase N-terminal domain"/>
    <property type="match status" value="1"/>
</dbReference>
<evidence type="ECO:0000256" key="1">
    <source>
        <dbReference type="ARBA" id="ARBA00001936"/>
    </source>
</evidence>
<protein>
    <submittedName>
        <fullName evidence="6">Xaa-Pro peptidase family protein</fullName>
    </submittedName>
</protein>
<evidence type="ECO:0000313" key="6">
    <source>
        <dbReference type="EMBL" id="USS90033.1"/>
    </source>
</evidence>
<evidence type="ECO:0000256" key="2">
    <source>
        <dbReference type="ARBA" id="ARBA00008766"/>
    </source>
</evidence>
<proteinExistence type="inferred from homology"/>
<reference evidence="6" key="1">
    <citation type="submission" date="2022-05" db="EMBL/GenBank/DDBJ databases">
        <authorList>
            <person name="Oliphant S.A."/>
            <person name="Watson-Haigh N.S."/>
            <person name="Sumby K.M."/>
            <person name="Gardner J.M."/>
            <person name="Jiranek V."/>
        </authorList>
    </citation>
    <scope>NUCLEOTIDE SEQUENCE</scope>
    <source>
        <strain evidence="6">KI4_A6</strain>
    </source>
</reference>
<dbReference type="PANTHER" id="PTHR46112:SF10">
    <property type="entry name" value="DIPEPTIDASE YKVY-RELATED"/>
    <property type="match status" value="1"/>
</dbReference>
<keyword evidence="7" id="KW-1185">Reference proteome</keyword>
<comment type="similarity">
    <text evidence="2">Belongs to the peptidase M24B family.</text>
</comment>
<dbReference type="SUPFAM" id="SSF53092">
    <property type="entry name" value="Creatinase/prolidase N-terminal domain"/>
    <property type="match status" value="1"/>
</dbReference>
<feature type="domain" description="Peptidase M24" evidence="4">
    <location>
        <begin position="145"/>
        <end position="347"/>
    </location>
</feature>
<name>A0ABY5BXE4_9LACO</name>
<dbReference type="InterPro" id="IPR000587">
    <property type="entry name" value="Creatinase_N"/>
</dbReference>
<evidence type="ECO:0000256" key="3">
    <source>
        <dbReference type="ARBA" id="ARBA00023211"/>
    </source>
</evidence>
<dbReference type="PANTHER" id="PTHR46112">
    <property type="entry name" value="AMINOPEPTIDASE"/>
    <property type="match status" value="1"/>
</dbReference>
<dbReference type="SUPFAM" id="SSF55920">
    <property type="entry name" value="Creatinase/aminopeptidase"/>
    <property type="match status" value="1"/>
</dbReference>
<dbReference type="Proteomes" id="UP001056164">
    <property type="component" value="Chromosome"/>
</dbReference>
<gene>
    <name evidence="6" type="ORF">M3M37_04030</name>
</gene>
<evidence type="ECO:0000259" key="5">
    <source>
        <dbReference type="Pfam" id="PF01321"/>
    </source>
</evidence>
<feature type="domain" description="Creatinase N-terminal" evidence="5">
    <location>
        <begin position="4"/>
        <end position="138"/>
    </location>
</feature>
<dbReference type="CDD" id="cd01092">
    <property type="entry name" value="APP-like"/>
    <property type="match status" value="1"/>
</dbReference>
<dbReference type="InterPro" id="IPR000994">
    <property type="entry name" value="Pept_M24"/>
</dbReference>
<dbReference type="InterPro" id="IPR050659">
    <property type="entry name" value="Peptidase_M24B"/>
</dbReference>
<keyword evidence="3" id="KW-0464">Manganese</keyword>
<accession>A0ABY5BXE4</accession>
<evidence type="ECO:0000313" key="7">
    <source>
        <dbReference type="Proteomes" id="UP001056164"/>
    </source>
</evidence>
<dbReference type="Gene3D" id="3.90.230.10">
    <property type="entry name" value="Creatinase/methionine aminopeptidase superfamily"/>
    <property type="match status" value="1"/>
</dbReference>
<dbReference type="EMBL" id="CP097121">
    <property type="protein sequence ID" value="USS90033.1"/>
    <property type="molecule type" value="Genomic_DNA"/>
</dbReference>
<dbReference type="Pfam" id="PF00557">
    <property type="entry name" value="Peptidase_M24"/>
    <property type="match status" value="1"/>
</dbReference>
<dbReference type="RefSeq" id="WP_252794294.1">
    <property type="nucleotide sequence ID" value="NZ_CP097121.1"/>
</dbReference>
<comment type="cofactor">
    <cofactor evidence="1">
        <name>Mn(2+)</name>
        <dbReference type="ChEBI" id="CHEBI:29035"/>
    </cofactor>
</comment>
<dbReference type="InterPro" id="IPR029149">
    <property type="entry name" value="Creatin/AminoP/Spt16_N"/>
</dbReference>
<organism evidence="6 7">
    <name type="scientific">Fructilactobacillus carniphilus</name>
    <dbReference type="NCBI Taxonomy" id="2940297"/>
    <lineage>
        <taxon>Bacteria</taxon>
        <taxon>Bacillati</taxon>
        <taxon>Bacillota</taxon>
        <taxon>Bacilli</taxon>
        <taxon>Lactobacillales</taxon>
        <taxon>Lactobacillaceae</taxon>
        <taxon>Fructilactobacillus</taxon>
    </lineage>
</organism>
<sequence>MEKLAQLQEHLRDQQLDVAYVSDPETIEYLTGFGSDPVERVLALLVFPDQEPFLFAPALEVEDIQSTGWTHPVYGYLDHEAPFAMIAKNVRDRVENPIHWGIQKNQLTVERLQALQAEFPKAQFAADLTPVIERMRLIKTPDEIEKLRAAGKEADFAFEVAFNTIAPGKTEADVAAEIEYQLKKRGVMEMSFATLVQAGKHASQPHGDTGMNQIKEHELVLLDLGTVHDGYISDASRTVAVGTLSDQLQEIYAVCLKAQLAAQAAVKPGITAAELDKVARDIIDEAGYGQYFIHRLGHGMGMSEHEFPSIMEGNDLKLEENMCFSIEPGIYIPGVAGVRIEDCVRVTTDGCEPFTHTAKTLQNVLK</sequence>
<evidence type="ECO:0000259" key="4">
    <source>
        <dbReference type="Pfam" id="PF00557"/>
    </source>
</evidence>
<dbReference type="Pfam" id="PF01321">
    <property type="entry name" value="Creatinase_N"/>
    <property type="match status" value="1"/>
</dbReference>
<dbReference type="InterPro" id="IPR036005">
    <property type="entry name" value="Creatinase/aminopeptidase-like"/>
</dbReference>